<sequence length="228" mass="24867">MTTRGPFHLAWRLGSRSTPAVGSTLPAGRLRQAQAMQRRDRLARLVKVTQLAEDATLDFLVLDLDDFDRSALTGYLGAQYHHVGFACDARAAGSSVLFTDRLVPLAEGDDDGPVTATDVVVWADPAAASRQASRPRPRLGAWRWGKVFLELTVSRWSGADAGADAADLLTEIAVDTDVDGFLLGLPPSSDALDLAASFAQHTVPELRRRGLVRQEYRHHHALETLNEF</sequence>
<dbReference type="SUPFAM" id="SSF51679">
    <property type="entry name" value="Bacterial luciferase-like"/>
    <property type="match status" value="1"/>
</dbReference>
<evidence type="ECO:0000313" key="2">
    <source>
        <dbReference type="Proteomes" id="UP000749311"/>
    </source>
</evidence>
<evidence type="ECO:0000313" key="1">
    <source>
        <dbReference type="EMBL" id="NIH58698.1"/>
    </source>
</evidence>
<dbReference type="InterPro" id="IPR036661">
    <property type="entry name" value="Luciferase-like_sf"/>
</dbReference>
<dbReference type="Gene3D" id="3.20.20.30">
    <property type="entry name" value="Luciferase-like domain"/>
    <property type="match status" value="1"/>
</dbReference>
<protein>
    <submittedName>
        <fullName evidence="1">Uncharacterized protein</fullName>
    </submittedName>
</protein>
<accession>A0ABX0SJZ1</accession>
<comment type="caution">
    <text evidence="1">The sequence shown here is derived from an EMBL/GenBank/DDBJ whole genome shotgun (WGS) entry which is preliminary data.</text>
</comment>
<keyword evidence="2" id="KW-1185">Reference proteome</keyword>
<gene>
    <name evidence="1" type="ORF">FB473_003395</name>
</gene>
<name>A0ABX0SJZ1_9ACTN</name>
<dbReference type="RefSeq" id="WP_167171645.1">
    <property type="nucleotide sequence ID" value="NZ_BAAAOO010000006.1"/>
</dbReference>
<proteinExistence type="predicted"/>
<dbReference type="Proteomes" id="UP000749311">
    <property type="component" value="Unassembled WGS sequence"/>
</dbReference>
<dbReference type="EMBL" id="JAAMOZ010000004">
    <property type="protein sequence ID" value="NIH58698.1"/>
    <property type="molecule type" value="Genomic_DNA"/>
</dbReference>
<reference evidence="1 2" key="1">
    <citation type="submission" date="2020-02" db="EMBL/GenBank/DDBJ databases">
        <title>Sequencing the genomes of 1000 actinobacteria strains.</title>
        <authorList>
            <person name="Klenk H.-P."/>
        </authorList>
    </citation>
    <scope>NUCLEOTIDE SEQUENCE [LARGE SCALE GENOMIC DNA]</scope>
    <source>
        <strain evidence="1 2">DSM 19609</strain>
    </source>
</reference>
<organism evidence="1 2">
    <name type="scientific">Brooklawnia cerclae</name>
    <dbReference type="NCBI Taxonomy" id="349934"/>
    <lineage>
        <taxon>Bacteria</taxon>
        <taxon>Bacillati</taxon>
        <taxon>Actinomycetota</taxon>
        <taxon>Actinomycetes</taxon>
        <taxon>Propionibacteriales</taxon>
        <taxon>Propionibacteriaceae</taxon>
        <taxon>Brooklawnia</taxon>
    </lineage>
</organism>